<comment type="caution">
    <text evidence="1">The sequence shown here is derived from an EMBL/GenBank/DDBJ whole genome shotgun (WGS) entry which is preliminary data.</text>
</comment>
<protein>
    <submittedName>
        <fullName evidence="1">Uncharacterized protein</fullName>
    </submittedName>
</protein>
<evidence type="ECO:0000313" key="2">
    <source>
        <dbReference type="Proteomes" id="UP000093925"/>
    </source>
</evidence>
<reference evidence="1 2" key="1">
    <citation type="submission" date="2016-06" db="EMBL/GenBank/DDBJ databases">
        <authorList>
            <person name="Kjaerup R.B."/>
            <person name="Dalgaard T.S."/>
            <person name="Juul-Madsen H.R."/>
        </authorList>
    </citation>
    <scope>NUCLEOTIDE SEQUENCE [LARGE SCALE GENOMIC DNA]</scope>
    <source>
        <strain evidence="1 2">1276495.2</strain>
    </source>
</reference>
<name>A0A1A3L157_MYCAS</name>
<gene>
    <name evidence="1" type="ORF">A5640_02920</name>
</gene>
<organism evidence="1 2">
    <name type="scientific">Mycobacterium asiaticum</name>
    <dbReference type="NCBI Taxonomy" id="1790"/>
    <lineage>
        <taxon>Bacteria</taxon>
        <taxon>Bacillati</taxon>
        <taxon>Actinomycetota</taxon>
        <taxon>Actinomycetes</taxon>
        <taxon>Mycobacteriales</taxon>
        <taxon>Mycobacteriaceae</taxon>
        <taxon>Mycobacterium</taxon>
    </lineage>
</organism>
<dbReference type="EMBL" id="LZLM01000013">
    <property type="protein sequence ID" value="OBJ90343.1"/>
    <property type="molecule type" value="Genomic_DNA"/>
</dbReference>
<dbReference type="AlphaFoldDB" id="A0A1A3L157"/>
<accession>A0A1A3L157</accession>
<dbReference type="Proteomes" id="UP000093925">
    <property type="component" value="Unassembled WGS sequence"/>
</dbReference>
<evidence type="ECO:0000313" key="1">
    <source>
        <dbReference type="EMBL" id="OBJ90343.1"/>
    </source>
</evidence>
<sequence length="232" mass="24455">MDMAPAGIALAAGGEDRDGLEMDVLRVRLGPVLGLWPAGLVLSCSLQGDVLIEAHAWVVDSDTMRENPHPYEPKGQVLAAARHCDHATDLLLLAGWARAASLARMARDALLNESPPDKGSSLLEALHRGIGRSRMLRWSLRDLAPLTVEDCGRLQLPTMLAGDSYDRLLAQVGMARRVLWDPVPPSVFHASSSMIVSALPGLVCGLDLAAARLVIASLGIVTASDPGGGGHG</sequence>
<proteinExistence type="predicted"/>